<dbReference type="GO" id="GO:0005737">
    <property type="term" value="C:cytoplasm"/>
    <property type="evidence" value="ECO:0007669"/>
    <property type="project" value="UniProtKB-SubCell"/>
</dbReference>
<dbReference type="EMBL" id="NCKU01002962">
    <property type="protein sequence ID" value="RWS08454.1"/>
    <property type="molecule type" value="Genomic_DNA"/>
</dbReference>
<evidence type="ECO:0000256" key="7">
    <source>
        <dbReference type="ARBA" id="ARBA00022843"/>
    </source>
</evidence>
<dbReference type="InterPro" id="IPR000608">
    <property type="entry name" value="UBC"/>
</dbReference>
<dbReference type="GO" id="GO:0005524">
    <property type="term" value="F:ATP binding"/>
    <property type="evidence" value="ECO:0007669"/>
    <property type="project" value="UniProtKB-KW"/>
</dbReference>
<protein>
    <submittedName>
        <fullName evidence="10">Ubiquitin-conjugating enzyme-like protein</fullName>
    </submittedName>
</protein>
<keyword evidence="5" id="KW-0833">Ubl conjugation pathway</keyword>
<keyword evidence="6" id="KW-0067">ATP-binding</keyword>
<sequence length="445" mass="50683">KSIKKKRKANERRTTTMACLNSLKQDIKKLELVFAKNHERFQLITATVDELTCKFVGRNGKKYEIHANFTVSTALRSFDCLLSFRTRLAHQSLFARTQETYPEVPPVWFSEVEDSHLSNIVQRLSNTTGSQNYIIPQVRFLVSELCKAHNIPIPADLEKLEEPISNLLSTKNGALQCSNSRSSFATENSADSGYINDNEDNQTIEMHNSDVEEEDSDMEDEDLPIEMEEEMVNHDKNKDDGLSTEHTATLERLKQNQREGYLRGSVCGSVQATDRLMKELREVYRSESFKRGVFNVELINDSLYEWNVKLLVVDPDSPLHNDLLLLKEKEGKDYILMNFLFKETYPFEPPFIRVVHPIISGGYVLGGGAICMELLTKQGWSSAYTVEAIILQIAATLVKGKARIQFNGSKVREGQYSLARAQQSFKSLVQIHEKNGWYTPPKEDG</sequence>
<evidence type="ECO:0000256" key="5">
    <source>
        <dbReference type="ARBA" id="ARBA00022786"/>
    </source>
</evidence>
<dbReference type="FunFam" id="3.10.110.10:FF:000006">
    <property type="entry name" value="Ubiquitin-conjugating enzyme E2 Q2"/>
    <property type="match status" value="1"/>
</dbReference>
<dbReference type="GO" id="GO:0004842">
    <property type="term" value="F:ubiquitin-protein transferase activity"/>
    <property type="evidence" value="ECO:0007669"/>
    <property type="project" value="UniProtKB-ARBA"/>
</dbReference>
<dbReference type="InterPro" id="IPR016135">
    <property type="entry name" value="UBQ-conjugating_enzyme/RWD"/>
</dbReference>
<keyword evidence="7" id="KW-0832">Ubl conjugation</keyword>
<keyword evidence="3" id="KW-0808">Transferase</keyword>
<name>A0A3S3PLP8_9ACAR</name>
<reference evidence="10" key="2">
    <citation type="submission" date="2018-11" db="EMBL/GenBank/DDBJ databases">
        <title>Trombidioid mite genomics.</title>
        <authorList>
            <person name="Dong X."/>
        </authorList>
    </citation>
    <scope>NUCLEOTIDE SEQUENCE</scope>
    <source>
        <strain evidence="10">UoL-WK</strain>
    </source>
</reference>
<comment type="caution">
    <text evidence="10">The sequence shown here is derived from an EMBL/GenBank/DDBJ whole genome shotgun (WGS) entry which is preliminary data.</text>
</comment>
<evidence type="ECO:0000256" key="2">
    <source>
        <dbReference type="ARBA" id="ARBA00022490"/>
    </source>
</evidence>
<dbReference type="CDD" id="cd23802">
    <property type="entry name" value="UBCc_UBE2Q"/>
    <property type="match status" value="1"/>
</dbReference>
<gene>
    <name evidence="10" type="ORF">B4U79_00482</name>
    <name evidence="9" type="ORF">B4U79_01632</name>
</gene>
<feature type="non-terminal residue" evidence="10">
    <location>
        <position position="1"/>
    </location>
</feature>
<keyword evidence="11" id="KW-1185">Reference proteome</keyword>
<dbReference type="PANTHER" id="PTHR24067">
    <property type="entry name" value="UBIQUITIN-CONJUGATING ENZYME E2"/>
    <property type="match status" value="1"/>
</dbReference>
<dbReference type="Gene3D" id="3.10.110.10">
    <property type="entry name" value="Ubiquitin Conjugating Enzyme"/>
    <property type="match status" value="1"/>
</dbReference>
<dbReference type="AlphaFoldDB" id="A0A3S3PLP8"/>
<dbReference type="Pfam" id="PF00179">
    <property type="entry name" value="UQ_con"/>
    <property type="match status" value="1"/>
</dbReference>
<evidence type="ECO:0000313" key="9">
    <source>
        <dbReference type="EMBL" id="RWS08454.1"/>
    </source>
</evidence>
<evidence type="ECO:0000256" key="6">
    <source>
        <dbReference type="ARBA" id="ARBA00022840"/>
    </source>
</evidence>
<dbReference type="InterPro" id="IPR050113">
    <property type="entry name" value="Ub_conjugating_enzyme"/>
</dbReference>
<keyword evidence="4" id="KW-0547">Nucleotide-binding</keyword>
<evidence type="ECO:0000259" key="8">
    <source>
        <dbReference type="PROSITE" id="PS50127"/>
    </source>
</evidence>
<reference evidence="10 11" key="1">
    <citation type="journal article" date="2018" name="Gigascience">
        <title>Genomes of trombidid mites reveal novel predicted allergens and laterally-transferred genes associated with secondary metabolism.</title>
        <authorList>
            <person name="Dong X."/>
            <person name="Chaisiri K."/>
            <person name="Xia D."/>
            <person name="Armstrong S.D."/>
            <person name="Fang Y."/>
            <person name="Donnelly M.J."/>
            <person name="Kadowaki T."/>
            <person name="McGarry J.W."/>
            <person name="Darby A.C."/>
            <person name="Makepeace B.L."/>
        </authorList>
    </citation>
    <scope>NUCLEOTIDE SEQUENCE [LARGE SCALE GENOMIC DNA]</scope>
    <source>
        <strain evidence="10">UoL-WK</strain>
    </source>
</reference>
<dbReference type="OrthoDB" id="109543at2759"/>
<dbReference type="EMBL" id="NCKU01001373">
    <property type="protein sequence ID" value="RWS12271.1"/>
    <property type="molecule type" value="Genomic_DNA"/>
</dbReference>
<evidence type="ECO:0000313" key="11">
    <source>
        <dbReference type="Proteomes" id="UP000285301"/>
    </source>
</evidence>
<dbReference type="PROSITE" id="PS50127">
    <property type="entry name" value="UBC_2"/>
    <property type="match status" value="1"/>
</dbReference>
<proteinExistence type="predicted"/>
<dbReference type="Proteomes" id="UP000285301">
    <property type="component" value="Unassembled WGS sequence"/>
</dbReference>
<keyword evidence="2" id="KW-0963">Cytoplasm</keyword>
<evidence type="ECO:0000256" key="3">
    <source>
        <dbReference type="ARBA" id="ARBA00022679"/>
    </source>
</evidence>
<organism evidence="10 11">
    <name type="scientific">Dinothrombium tinctorium</name>
    <dbReference type="NCBI Taxonomy" id="1965070"/>
    <lineage>
        <taxon>Eukaryota</taxon>
        <taxon>Metazoa</taxon>
        <taxon>Ecdysozoa</taxon>
        <taxon>Arthropoda</taxon>
        <taxon>Chelicerata</taxon>
        <taxon>Arachnida</taxon>
        <taxon>Acari</taxon>
        <taxon>Acariformes</taxon>
        <taxon>Trombidiformes</taxon>
        <taxon>Prostigmata</taxon>
        <taxon>Anystina</taxon>
        <taxon>Parasitengona</taxon>
        <taxon>Trombidioidea</taxon>
        <taxon>Trombidiidae</taxon>
        <taxon>Dinothrombium</taxon>
    </lineage>
</organism>
<dbReference type="SUPFAM" id="SSF54495">
    <property type="entry name" value="UBC-like"/>
    <property type="match status" value="1"/>
</dbReference>
<evidence type="ECO:0000256" key="1">
    <source>
        <dbReference type="ARBA" id="ARBA00004496"/>
    </source>
</evidence>
<feature type="domain" description="UBC core" evidence="8">
    <location>
        <begin position="271"/>
        <end position="438"/>
    </location>
</feature>
<evidence type="ECO:0000256" key="4">
    <source>
        <dbReference type="ARBA" id="ARBA00022741"/>
    </source>
</evidence>
<dbReference type="SMART" id="SM00212">
    <property type="entry name" value="UBCc"/>
    <property type="match status" value="1"/>
</dbReference>
<dbReference type="STRING" id="1965070.A0A3S3PLP8"/>
<comment type="subcellular location">
    <subcellularLocation>
        <location evidence="1">Cytoplasm</location>
    </subcellularLocation>
</comment>
<evidence type="ECO:0000313" key="10">
    <source>
        <dbReference type="EMBL" id="RWS12271.1"/>
    </source>
</evidence>
<accession>A0A3S3PLP8</accession>